<feature type="transmembrane region" description="Helical" evidence="1">
    <location>
        <begin position="7"/>
        <end position="27"/>
    </location>
</feature>
<keyword evidence="1" id="KW-1133">Transmembrane helix</keyword>
<reference evidence="3" key="1">
    <citation type="submission" date="2017-09" db="EMBL/GenBank/DDBJ databases">
        <title>Depth-based differentiation of microbial function through sediment-hosted aquifers and enrichment of novel symbionts in the deep terrestrial subsurface.</title>
        <authorList>
            <person name="Probst A.J."/>
            <person name="Ladd B."/>
            <person name="Jarett J.K."/>
            <person name="Geller-Mcgrath D.E."/>
            <person name="Sieber C.M.K."/>
            <person name="Emerson J.B."/>
            <person name="Anantharaman K."/>
            <person name="Thomas B.C."/>
            <person name="Malmstrom R."/>
            <person name="Stieglmeier M."/>
            <person name="Klingl A."/>
            <person name="Woyke T."/>
            <person name="Ryan C.M."/>
            <person name="Banfield J.F."/>
        </authorList>
    </citation>
    <scope>NUCLEOTIDE SEQUENCE [LARGE SCALE GENOMIC DNA]</scope>
</reference>
<keyword evidence="1" id="KW-0472">Membrane</keyword>
<sequence>MNRQTTVTIVISVVFVLIIGVFEFIHWQVETVPSVVDPTYLQTFDVDLPQQFVDDLKSREGHEVGPDLEY</sequence>
<dbReference type="AlphaFoldDB" id="A0A2M7TM12"/>
<comment type="caution">
    <text evidence="2">The sequence shown here is derived from an EMBL/GenBank/DDBJ whole genome shotgun (WGS) entry which is preliminary data.</text>
</comment>
<name>A0A2M7TM12_UNCKA</name>
<proteinExistence type="predicted"/>
<accession>A0A2M7TM12</accession>
<gene>
    <name evidence="2" type="ORF">COY32_00255</name>
</gene>
<evidence type="ECO:0000313" key="3">
    <source>
        <dbReference type="Proteomes" id="UP000228920"/>
    </source>
</evidence>
<evidence type="ECO:0000313" key="2">
    <source>
        <dbReference type="EMBL" id="PIZ48258.1"/>
    </source>
</evidence>
<protein>
    <submittedName>
        <fullName evidence="2">Uncharacterized protein</fullName>
    </submittedName>
</protein>
<organism evidence="2 3">
    <name type="scientific">candidate division WWE3 bacterium CG_4_10_14_0_2_um_filter_41_14</name>
    <dbReference type="NCBI Taxonomy" id="1975072"/>
    <lineage>
        <taxon>Bacteria</taxon>
        <taxon>Katanobacteria</taxon>
    </lineage>
</organism>
<dbReference type="EMBL" id="PFNL01000005">
    <property type="protein sequence ID" value="PIZ48258.1"/>
    <property type="molecule type" value="Genomic_DNA"/>
</dbReference>
<evidence type="ECO:0000256" key="1">
    <source>
        <dbReference type="SAM" id="Phobius"/>
    </source>
</evidence>
<dbReference type="Proteomes" id="UP000228920">
    <property type="component" value="Unassembled WGS sequence"/>
</dbReference>
<keyword evidence="1" id="KW-0812">Transmembrane</keyword>